<evidence type="ECO:0000313" key="3">
    <source>
        <dbReference type="Proteomes" id="UP000198994"/>
    </source>
</evidence>
<organism evidence="2 3">
    <name type="scientific">Salipiger thiooxidans</name>
    <dbReference type="NCBI Taxonomy" id="282683"/>
    <lineage>
        <taxon>Bacteria</taxon>
        <taxon>Pseudomonadati</taxon>
        <taxon>Pseudomonadota</taxon>
        <taxon>Alphaproteobacteria</taxon>
        <taxon>Rhodobacterales</taxon>
        <taxon>Roseobacteraceae</taxon>
        <taxon>Salipiger</taxon>
    </lineage>
</organism>
<dbReference type="InterPro" id="IPR011051">
    <property type="entry name" value="RmlC_Cupin_sf"/>
</dbReference>
<name>A0A1G7J052_9RHOB</name>
<accession>A0A1G7J052</accession>
<keyword evidence="3" id="KW-1185">Reference proteome</keyword>
<protein>
    <submittedName>
        <fullName evidence="2">Cupin domain-containing protein</fullName>
    </submittedName>
</protein>
<dbReference type="Gene3D" id="2.60.120.10">
    <property type="entry name" value="Jelly Rolls"/>
    <property type="match status" value="1"/>
</dbReference>
<evidence type="ECO:0000259" key="1">
    <source>
        <dbReference type="Pfam" id="PF07883"/>
    </source>
</evidence>
<reference evidence="3" key="1">
    <citation type="submission" date="2016-10" db="EMBL/GenBank/DDBJ databases">
        <authorList>
            <person name="Varghese N."/>
            <person name="Submissions S."/>
        </authorList>
    </citation>
    <scope>NUCLEOTIDE SEQUENCE [LARGE SCALE GENOMIC DNA]</scope>
    <source>
        <strain evidence="3">DSM 10146</strain>
    </source>
</reference>
<dbReference type="SUPFAM" id="SSF51182">
    <property type="entry name" value="RmlC-like cupins"/>
    <property type="match status" value="1"/>
</dbReference>
<dbReference type="OrthoDB" id="9814751at2"/>
<dbReference type="InterPro" id="IPR014710">
    <property type="entry name" value="RmlC-like_jellyroll"/>
</dbReference>
<sequence length="128" mass="14229">MTVQDHNVAELETWRDGVRTQMRTSALTSAHQLCIFEQWCDAGLGAPIHEHAVEEVLEVIAGTAEIWLDDASFTVTANQSVLIPRGARHGFKNIGEDVLHVRATLAAAVFEASYDDRAELSRRYAPKR</sequence>
<feature type="domain" description="Cupin type-2" evidence="1">
    <location>
        <begin position="45"/>
        <end position="100"/>
    </location>
</feature>
<dbReference type="EMBL" id="FNAV01000014">
    <property type="protein sequence ID" value="SDF18372.1"/>
    <property type="molecule type" value="Genomic_DNA"/>
</dbReference>
<dbReference type="AlphaFoldDB" id="A0A1G7J052"/>
<dbReference type="Proteomes" id="UP000198994">
    <property type="component" value="Unassembled WGS sequence"/>
</dbReference>
<proteinExistence type="predicted"/>
<dbReference type="STRING" id="282683.SAMN04488105_11423"/>
<dbReference type="Pfam" id="PF07883">
    <property type="entry name" value="Cupin_2"/>
    <property type="match status" value="1"/>
</dbReference>
<dbReference type="RefSeq" id="WP_089962362.1">
    <property type="nucleotide sequence ID" value="NZ_FNAV01000014.1"/>
</dbReference>
<evidence type="ECO:0000313" key="2">
    <source>
        <dbReference type="EMBL" id="SDF18372.1"/>
    </source>
</evidence>
<gene>
    <name evidence="2" type="ORF">SAMN04488105_11423</name>
</gene>
<dbReference type="InterPro" id="IPR013096">
    <property type="entry name" value="Cupin_2"/>
</dbReference>